<feature type="compositionally biased region" description="Pro residues" evidence="1">
    <location>
        <begin position="238"/>
        <end position="253"/>
    </location>
</feature>
<proteinExistence type="predicted"/>
<dbReference type="Proteomes" id="UP001327225">
    <property type="component" value="Chromosome"/>
</dbReference>
<protein>
    <submittedName>
        <fullName evidence="2">Uncharacterized protein</fullName>
    </submittedName>
</protein>
<evidence type="ECO:0000313" key="3">
    <source>
        <dbReference type="Proteomes" id="UP001327225"/>
    </source>
</evidence>
<feature type="compositionally biased region" description="Basic and acidic residues" evidence="1">
    <location>
        <begin position="183"/>
        <end position="197"/>
    </location>
</feature>
<evidence type="ECO:0000313" key="2">
    <source>
        <dbReference type="EMBL" id="WQQ26128.1"/>
    </source>
</evidence>
<keyword evidence="3" id="KW-1185">Reference proteome</keyword>
<gene>
    <name evidence="2" type="ORF">SHK19_19460</name>
</gene>
<evidence type="ECO:0000256" key="1">
    <source>
        <dbReference type="SAM" id="MobiDB-lite"/>
    </source>
</evidence>
<organism evidence="2 3">
    <name type="scientific">Nocardioides bizhenqiangii</name>
    <dbReference type="NCBI Taxonomy" id="3095076"/>
    <lineage>
        <taxon>Bacteria</taxon>
        <taxon>Bacillati</taxon>
        <taxon>Actinomycetota</taxon>
        <taxon>Actinomycetes</taxon>
        <taxon>Propionibacteriales</taxon>
        <taxon>Nocardioidaceae</taxon>
        <taxon>Nocardioides</taxon>
    </lineage>
</organism>
<reference evidence="3" key="1">
    <citation type="submission" date="2023-12" db="EMBL/GenBank/DDBJ databases">
        <title>Novel species in genus Nocardioides.</title>
        <authorList>
            <person name="Zhou H."/>
        </authorList>
    </citation>
    <scope>NUCLEOTIDE SEQUENCE [LARGE SCALE GENOMIC DNA]</scope>
    <source>
        <strain evidence="3">HM61</strain>
    </source>
</reference>
<dbReference type="EMBL" id="CP141059">
    <property type="protein sequence ID" value="WQQ26128.1"/>
    <property type="molecule type" value="Genomic_DNA"/>
</dbReference>
<name>A0ABZ0ZP83_9ACTN</name>
<feature type="compositionally biased region" description="Basic and acidic residues" evidence="1">
    <location>
        <begin position="217"/>
        <end position="227"/>
    </location>
</feature>
<dbReference type="RefSeq" id="WP_322937202.1">
    <property type="nucleotide sequence ID" value="NZ_CP141059.1"/>
</dbReference>
<feature type="compositionally biased region" description="Pro residues" evidence="1">
    <location>
        <begin position="171"/>
        <end position="180"/>
    </location>
</feature>
<accession>A0ABZ0ZP83</accession>
<feature type="region of interest" description="Disordered" evidence="1">
    <location>
        <begin position="161"/>
        <end position="259"/>
    </location>
</feature>
<sequence length="259" mass="27403">MSWYFSVALPADPAPCHDAAATLRAVARAAGTAADFLAGQSVLSRDAFGGAAAQSYRTAAAALRDDSAGVAADTSALAEALDGYAVRVASVRRTLAAVRDDAVAHGFEVTADDQVEWVPAPGTEIDAVYRRLEARAVRARAEADSAYADWWRAVHEHTTGPLASPWTVVPAPEPLVPAPDPSTRADEPRERAPRTEPPDVTAFGSSPEPPDAPAPDGHAERRRTPVDRDEDVDFESALPPPVRWQPFPHPPTDPEGAAP</sequence>